<accession>A0A845ER27</accession>
<gene>
    <name evidence="1" type="ORF">GLW07_02565</name>
</gene>
<sequence>MLSLLYQKWEAYASLSQSKAESIVKEILEQEKTVYQRTTKPPIYMYDAEKEQVIFKTDELEIALIYVSADPLTRMFSTIIGTKNHFDGITYLSINYEQSGQLALKSFLTQFNMRISHEPWKITTYPRFQFAFLLQHMNKRKWMKAIYS</sequence>
<evidence type="ECO:0000313" key="2">
    <source>
        <dbReference type="Proteomes" id="UP000447833"/>
    </source>
</evidence>
<comment type="caution">
    <text evidence="1">The sequence shown here is derived from an EMBL/GenBank/DDBJ whole genome shotgun (WGS) entry which is preliminary data.</text>
</comment>
<reference evidence="1 2" key="1">
    <citation type="submission" date="2019-11" db="EMBL/GenBank/DDBJ databases">
        <title>Genome sequences of 17 halophilic strains isolated from different environments.</title>
        <authorList>
            <person name="Furrow R.E."/>
        </authorList>
    </citation>
    <scope>NUCLEOTIDE SEQUENCE [LARGE SCALE GENOMIC DNA]</scope>
    <source>
        <strain evidence="1 2">22506_14_FS</strain>
    </source>
</reference>
<evidence type="ECO:0000313" key="1">
    <source>
        <dbReference type="EMBL" id="MYL62232.1"/>
    </source>
</evidence>
<dbReference type="AlphaFoldDB" id="A0A845ER27"/>
<dbReference type="EMBL" id="WMEY01000001">
    <property type="protein sequence ID" value="MYL62232.1"/>
    <property type="molecule type" value="Genomic_DNA"/>
</dbReference>
<dbReference type="Proteomes" id="UP000447833">
    <property type="component" value="Unassembled WGS sequence"/>
</dbReference>
<proteinExistence type="predicted"/>
<organism evidence="1 2">
    <name type="scientific">Guptibacillus hwajinpoensis</name>
    <dbReference type="NCBI Taxonomy" id="208199"/>
    <lineage>
        <taxon>Bacteria</taxon>
        <taxon>Bacillati</taxon>
        <taxon>Bacillota</taxon>
        <taxon>Bacilli</taxon>
        <taxon>Bacillales</taxon>
        <taxon>Guptibacillaceae</taxon>
        <taxon>Guptibacillus</taxon>
    </lineage>
</organism>
<dbReference type="RefSeq" id="WP_160918101.1">
    <property type="nucleotide sequence ID" value="NZ_WMEY01000001.1"/>
</dbReference>
<name>A0A845ER27_9BACL</name>
<protein>
    <submittedName>
        <fullName evidence="1">Uncharacterized protein</fullName>
    </submittedName>
</protein>